<accession>A0AAW0URS2</accession>
<evidence type="ECO:0000313" key="2">
    <source>
        <dbReference type="Proteomes" id="UP001487740"/>
    </source>
</evidence>
<organism evidence="1 2">
    <name type="scientific">Scylla paramamosain</name>
    <name type="common">Mud crab</name>
    <dbReference type="NCBI Taxonomy" id="85552"/>
    <lineage>
        <taxon>Eukaryota</taxon>
        <taxon>Metazoa</taxon>
        <taxon>Ecdysozoa</taxon>
        <taxon>Arthropoda</taxon>
        <taxon>Crustacea</taxon>
        <taxon>Multicrustacea</taxon>
        <taxon>Malacostraca</taxon>
        <taxon>Eumalacostraca</taxon>
        <taxon>Eucarida</taxon>
        <taxon>Decapoda</taxon>
        <taxon>Pleocyemata</taxon>
        <taxon>Brachyura</taxon>
        <taxon>Eubrachyura</taxon>
        <taxon>Portunoidea</taxon>
        <taxon>Portunidae</taxon>
        <taxon>Portuninae</taxon>
        <taxon>Scylla</taxon>
    </lineage>
</organism>
<sequence length="67" mass="7778">MMYPERRANLVQICLLRHHGRQSVPSFHNIHCHYSTTCLFSLGAQNEENHSFYMVDMNTLRGAENLG</sequence>
<comment type="caution">
    <text evidence="1">The sequence shown here is derived from an EMBL/GenBank/DDBJ whole genome shotgun (WGS) entry which is preliminary data.</text>
</comment>
<evidence type="ECO:0000313" key="1">
    <source>
        <dbReference type="EMBL" id="KAK8402455.1"/>
    </source>
</evidence>
<keyword evidence="2" id="KW-1185">Reference proteome</keyword>
<reference evidence="1 2" key="1">
    <citation type="submission" date="2023-03" db="EMBL/GenBank/DDBJ databases">
        <title>High-quality genome of Scylla paramamosain provides insights in environmental adaptation.</title>
        <authorList>
            <person name="Zhang L."/>
        </authorList>
    </citation>
    <scope>NUCLEOTIDE SEQUENCE [LARGE SCALE GENOMIC DNA]</scope>
    <source>
        <strain evidence="1">LZ_2023a</strain>
        <tissue evidence="1">Muscle</tissue>
    </source>
</reference>
<name>A0AAW0URS2_SCYPA</name>
<gene>
    <name evidence="1" type="ORF">O3P69_000695</name>
</gene>
<protein>
    <submittedName>
        <fullName evidence="1">Uncharacterized protein</fullName>
    </submittedName>
</protein>
<dbReference type="EMBL" id="JARAKH010000007">
    <property type="protein sequence ID" value="KAK8402455.1"/>
    <property type="molecule type" value="Genomic_DNA"/>
</dbReference>
<dbReference type="Proteomes" id="UP001487740">
    <property type="component" value="Unassembled WGS sequence"/>
</dbReference>
<dbReference type="AlphaFoldDB" id="A0AAW0URS2"/>
<proteinExistence type="predicted"/>